<dbReference type="NCBIfam" id="TIGR01262">
    <property type="entry name" value="maiA"/>
    <property type="match status" value="1"/>
</dbReference>
<dbReference type="SUPFAM" id="SSF47616">
    <property type="entry name" value="GST C-terminal domain-like"/>
    <property type="match status" value="1"/>
</dbReference>
<evidence type="ECO:0000256" key="2">
    <source>
        <dbReference type="ARBA" id="ARBA00001955"/>
    </source>
</evidence>
<dbReference type="EMBL" id="CAJHNH020002480">
    <property type="protein sequence ID" value="CAG5126850.1"/>
    <property type="molecule type" value="Genomic_DNA"/>
</dbReference>
<dbReference type="SUPFAM" id="SSF52833">
    <property type="entry name" value="Thioredoxin-like"/>
    <property type="match status" value="1"/>
</dbReference>
<evidence type="ECO:0000256" key="5">
    <source>
        <dbReference type="ARBA" id="ARBA00013199"/>
    </source>
</evidence>
<dbReference type="GO" id="GO:0004364">
    <property type="term" value="F:glutathione transferase activity"/>
    <property type="evidence" value="ECO:0007669"/>
    <property type="project" value="TreeGrafter"/>
</dbReference>
<dbReference type="Gene3D" id="1.20.1050.10">
    <property type="match status" value="1"/>
</dbReference>
<comment type="pathway">
    <text evidence="3">Amino-acid degradation; L-phenylalanine degradation; acetoacetate and fumarate from L-phenylalanine: step 5/6.</text>
</comment>
<feature type="domain" description="GST C-terminal" evidence="9">
    <location>
        <begin position="37"/>
        <end position="156"/>
    </location>
</feature>
<evidence type="ECO:0000313" key="11">
    <source>
        <dbReference type="Proteomes" id="UP000678393"/>
    </source>
</evidence>
<comment type="catalytic activity">
    <reaction evidence="1">
        <text>4-maleylacetoacetate = 4-fumarylacetoacetate</text>
        <dbReference type="Rhea" id="RHEA:14817"/>
        <dbReference type="ChEBI" id="CHEBI:17105"/>
        <dbReference type="ChEBI" id="CHEBI:18034"/>
        <dbReference type="EC" id="5.2.1.2"/>
    </reaction>
</comment>
<evidence type="ECO:0000259" key="9">
    <source>
        <dbReference type="PROSITE" id="PS50405"/>
    </source>
</evidence>
<evidence type="ECO:0000259" key="8">
    <source>
        <dbReference type="PROSITE" id="PS50404"/>
    </source>
</evidence>
<dbReference type="Pfam" id="PF14497">
    <property type="entry name" value="GST_C_3"/>
    <property type="match status" value="1"/>
</dbReference>
<comment type="caution">
    <text evidence="10">The sequence shown here is derived from an EMBL/GenBank/DDBJ whole genome shotgun (WGS) entry which is preliminary data.</text>
</comment>
<dbReference type="OrthoDB" id="202840at2759"/>
<dbReference type="InterPro" id="IPR034330">
    <property type="entry name" value="GST_Zeta_C"/>
</dbReference>
<dbReference type="GO" id="GO:0005737">
    <property type="term" value="C:cytoplasm"/>
    <property type="evidence" value="ECO:0007669"/>
    <property type="project" value="InterPro"/>
</dbReference>
<feature type="domain" description="GST N-terminal" evidence="8">
    <location>
        <begin position="1"/>
        <end position="32"/>
    </location>
</feature>
<dbReference type="SFLD" id="SFLDS00019">
    <property type="entry name" value="Glutathione_Transferase_(cytos"/>
    <property type="match status" value="1"/>
</dbReference>
<dbReference type="InterPro" id="IPR004046">
    <property type="entry name" value="GST_C"/>
</dbReference>
<proteinExistence type="inferred from homology"/>
<dbReference type="InterPro" id="IPR036282">
    <property type="entry name" value="Glutathione-S-Trfase_C_sf"/>
</dbReference>
<accession>A0A8S3ZGP8</accession>
<keyword evidence="7" id="KW-0585">Phenylalanine catabolism</keyword>
<dbReference type="FunFam" id="1.20.1050.10:FF:000010">
    <property type="entry name" value="Maleylacetoacetate isomerase isoform 1"/>
    <property type="match status" value="1"/>
</dbReference>
<dbReference type="GO" id="GO:0016034">
    <property type="term" value="F:maleylacetoacetate isomerase activity"/>
    <property type="evidence" value="ECO:0007669"/>
    <property type="project" value="UniProtKB-EC"/>
</dbReference>
<dbReference type="GO" id="GO:0006572">
    <property type="term" value="P:L-tyrosine catabolic process"/>
    <property type="evidence" value="ECO:0007669"/>
    <property type="project" value="UniProtKB-KW"/>
</dbReference>
<dbReference type="PANTHER" id="PTHR42673:SF4">
    <property type="entry name" value="MALEYLACETOACETATE ISOMERASE"/>
    <property type="match status" value="1"/>
</dbReference>
<dbReference type="PROSITE" id="PS50405">
    <property type="entry name" value="GST_CTER"/>
    <property type="match status" value="1"/>
</dbReference>
<evidence type="ECO:0000256" key="6">
    <source>
        <dbReference type="ARBA" id="ARBA00022878"/>
    </source>
</evidence>
<name>A0A8S3ZGP8_9EUPU</name>
<dbReference type="AlphaFoldDB" id="A0A8S3ZGP8"/>
<dbReference type="Pfam" id="PF13417">
    <property type="entry name" value="GST_N_3"/>
    <property type="match status" value="1"/>
</dbReference>
<sequence length="168" mass="19128">MMQVPTLYIDGHYLIQSLPIIEYLEERFPEPALLPKDSYGRAQVRALAELINSGIQPFQNNKTLNMIGEKSDEWAKHHIEYGFKALESMLEQSAGIYSYGDIVTIADIFLVPQMFGAHRFKVDMTQFPTITRIHAALVELPAFQEADAFQQPDTPEELRVKCSQHSSL</sequence>
<reference evidence="10" key="1">
    <citation type="submission" date="2021-04" db="EMBL/GenBank/DDBJ databases">
        <authorList>
            <consortium name="Molecular Ecology Group"/>
        </authorList>
    </citation>
    <scope>NUCLEOTIDE SEQUENCE</scope>
</reference>
<dbReference type="Gene3D" id="3.40.30.10">
    <property type="entry name" value="Glutaredoxin"/>
    <property type="match status" value="1"/>
</dbReference>
<dbReference type="InterPro" id="IPR010987">
    <property type="entry name" value="Glutathione-S-Trfase_C-like"/>
</dbReference>
<evidence type="ECO:0000256" key="1">
    <source>
        <dbReference type="ARBA" id="ARBA00001622"/>
    </source>
</evidence>
<gene>
    <name evidence="10" type="ORF">CUNI_LOCUS12408</name>
</gene>
<dbReference type="InterPro" id="IPR040079">
    <property type="entry name" value="Glutathione_S-Trfase"/>
</dbReference>
<keyword evidence="6" id="KW-0828">Tyrosine catabolism</keyword>
<comment type="cofactor">
    <cofactor evidence="2">
        <name>glutathione</name>
        <dbReference type="ChEBI" id="CHEBI:57925"/>
    </cofactor>
</comment>
<evidence type="ECO:0000256" key="3">
    <source>
        <dbReference type="ARBA" id="ARBA00004671"/>
    </source>
</evidence>
<dbReference type="GO" id="GO:0006749">
    <property type="term" value="P:glutathione metabolic process"/>
    <property type="evidence" value="ECO:0007669"/>
    <property type="project" value="TreeGrafter"/>
</dbReference>
<evidence type="ECO:0000256" key="4">
    <source>
        <dbReference type="ARBA" id="ARBA00010007"/>
    </source>
</evidence>
<dbReference type="CDD" id="cd03191">
    <property type="entry name" value="GST_C_Zeta"/>
    <property type="match status" value="1"/>
</dbReference>
<protein>
    <recommendedName>
        <fullName evidence="5">maleylacetoacetate isomerase</fullName>
        <ecNumber evidence="5">5.2.1.2</ecNumber>
    </recommendedName>
</protein>
<organism evidence="10 11">
    <name type="scientific">Candidula unifasciata</name>
    <dbReference type="NCBI Taxonomy" id="100452"/>
    <lineage>
        <taxon>Eukaryota</taxon>
        <taxon>Metazoa</taxon>
        <taxon>Spiralia</taxon>
        <taxon>Lophotrochozoa</taxon>
        <taxon>Mollusca</taxon>
        <taxon>Gastropoda</taxon>
        <taxon>Heterobranchia</taxon>
        <taxon>Euthyneura</taxon>
        <taxon>Panpulmonata</taxon>
        <taxon>Eupulmonata</taxon>
        <taxon>Stylommatophora</taxon>
        <taxon>Helicina</taxon>
        <taxon>Helicoidea</taxon>
        <taxon>Geomitridae</taxon>
        <taxon>Candidula</taxon>
    </lineage>
</organism>
<dbReference type="EC" id="5.2.1.2" evidence="5"/>
<dbReference type="InterPro" id="IPR036249">
    <property type="entry name" value="Thioredoxin-like_sf"/>
</dbReference>
<dbReference type="GO" id="GO:0006559">
    <property type="term" value="P:L-phenylalanine catabolic process"/>
    <property type="evidence" value="ECO:0007669"/>
    <property type="project" value="UniProtKB-KW"/>
</dbReference>
<comment type="similarity">
    <text evidence="4">Belongs to the GST superfamily. Zeta family.</text>
</comment>
<dbReference type="PROSITE" id="PS50404">
    <property type="entry name" value="GST_NTER"/>
    <property type="match status" value="1"/>
</dbReference>
<evidence type="ECO:0000313" key="10">
    <source>
        <dbReference type="EMBL" id="CAG5126850.1"/>
    </source>
</evidence>
<dbReference type="InterPro" id="IPR005955">
    <property type="entry name" value="GST_Zeta"/>
</dbReference>
<dbReference type="InterPro" id="IPR004045">
    <property type="entry name" value="Glutathione_S-Trfase_N"/>
</dbReference>
<keyword evidence="11" id="KW-1185">Reference proteome</keyword>
<dbReference type="Proteomes" id="UP000678393">
    <property type="component" value="Unassembled WGS sequence"/>
</dbReference>
<evidence type="ECO:0000256" key="7">
    <source>
        <dbReference type="ARBA" id="ARBA00023232"/>
    </source>
</evidence>
<dbReference type="PANTHER" id="PTHR42673">
    <property type="entry name" value="MALEYLACETOACETATE ISOMERASE"/>
    <property type="match status" value="1"/>
</dbReference>